<evidence type="ECO:0000259" key="1">
    <source>
        <dbReference type="Pfam" id="PF19044"/>
    </source>
</evidence>
<dbReference type="SUPFAM" id="SSF52540">
    <property type="entry name" value="P-loop containing nucleoside triphosphate hydrolases"/>
    <property type="match status" value="1"/>
</dbReference>
<sequence length="778" mass="89253">MKMIQSLRRRDREHYPMPKSVQQWMPVQRVYADGIFFYGGRFSKTFRFTDINYAIAAKEDQMSMFLQWCAVINALDVGAAIKLSLYNRRVNRADYEQSIMMPMRNDAQDVYRGEWNEFILEQATSANNNITQDKLLTISVQKKNIEEARSYFARIGAELQARFAQLSSSLTALDAKERLRIFHDFFRSGREEEYQFDLRRSARRGHSPLDYICPDSIEMEKDHYCIDGRWGRVLYLRDYANYIKDTMIQELCDLNRTMILTIDMIPVPTDEAVKQTTLQLDKVEANVTRYNQRQQANQNFTGAIPHDMELQRKEAKEFLDDLTTRDQRMLLCCVTMTHTAASLEELDGDTESLLSVARKHLCQMSTLKYQQSDGLNTVLPYGVRTIDTLRTMTTESTAVLMPFKTQELFDSGGICYGHNIISKNLIVINRKNLLNGNGFVFGVSGSGKSFLSKEEFINIVLNTGDEVLLIDPEQEYGRLVRALGGEVINISATSPNHINAMDVSREYGDVENPIILKSEFILSLCEMAVGTGVLSAKEKSLIDRCIAATYKGYVQRGFTGKPPTLQHFHQELLKQAEPEAREIALAIELFTRGSLNTFAQQTNVDTMNRIVCYDIHELGKQLKPLGMLVVLDAIYNRIVRNRERRRNTWIYIDEIYLLFQNEYSANFLFELWKRVRKMGAFCTGISQNLEDMLQSHTARTMLGNSEFLILLNQAASDRAELARLLNISDTQLNYITNADVGKGLIRCAGSIVPFESQFPKDSRLYRLMTTKLEEVEDT</sequence>
<evidence type="ECO:0000313" key="2">
    <source>
        <dbReference type="EMBL" id="HIQ84139.1"/>
    </source>
</evidence>
<dbReference type="Pfam" id="PF19044">
    <property type="entry name" value="P-loop_TraG"/>
    <property type="match status" value="1"/>
</dbReference>
<reference evidence="2" key="2">
    <citation type="journal article" date="2021" name="PeerJ">
        <title>Extensive microbial diversity within the chicken gut microbiome revealed by metagenomics and culture.</title>
        <authorList>
            <person name="Gilroy R."/>
            <person name="Ravi A."/>
            <person name="Getino M."/>
            <person name="Pursley I."/>
            <person name="Horton D.L."/>
            <person name="Alikhan N.F."/>
            <person name="Baker D."/>
            <person name="Gharbi K."/>
            <person name="Hall N."/>
            <person name="Watson M."/>
            <person name="Adriaenssens E.M."/>
            <person name="Foster-Nyarko E."/>
            <person name="Jarju S."/>
            <person name="Secka A."/>
            <person name="Antonio M."/>
            <person name="Oren A."/>
            <person name="Chaudhuri R.R."/>
            <person name="La Ragione R."/>
            <person name="Hildebrand F."/>
            <person name="Pallen M.J."/>
        </authorList>
    </citation>
    <scope>NUCLEOTIDE SEQUENCE</scope>
    <source>
        <strain evidence="2">ChiSjej6B24-2974</strain>
    </source>
</reference>
<protein>
    <submittedName>
        <fullName evidence="2">ATP-binding protein</fullName>
    </submittedName>
</protein>
<feature type="domain" description="TraG P-loop" evidence="1">
    <location>
        <begin position="430"/>
        <end position="734"/>
    </location>
</feature>
<organism evidence="2 3">
    <name type="scientific">Candidatus Pullichristensenella stercorigallinarum</name>
    <dbReference type="NCBI Taxonomy" id="2840909"/>
    <lineage>
        <taxon>Bacteria</taxon>
        <taxon>Bacillati</taxon>
        <taxon>Bacillota</taxon>
        <taxon>Clostridia</taxon>
        <taxon>Candidatus Pullichristensenella</taxon>
    </lineage>
</organism>
<dbReference type="Gene3D" id="3.40.50.300">
    <property type="entry name" value="P-loop containing nucleotide triphosphate hydrolases"/>
    <property type="match status" value="1"/>
</dbReference>
<keyword evidence="2" id="KW-0547">Nucleotide-binding</keyword>
<dbReference type="InterPro" id="IPR043964">
    <property type="entry name" value="P-loop_TraG"/>
</dbReference>
<dbReference type="PANTHER" id="PTHR30121:SF6">
    <property type="entry name" value="SLR6007 PROTEIN"/>
    <property type="match status" value="1"/>
</dbReference>
<dbReference type="Gene3D" id="1.10.8.730">
    <property type="match status" value="1"/>
</dbReference>
<dbReference type="PANTHER" id="PTHR30121">
    <property type="entry name" value="UNCHARACTERIZED PROTEIN YJGR-RELATED"/>
    <property type="match status" value="1"/>
</dbReference>
<accession>A0A9D1CYB0</accession>
<comment type="caution">
    <text evidence="2">The sequence shown here is derived from an EMBL/GenBank/DDBJ whole genome shotgun (WGS) entry which is preliminary data.</text>
</comment>
<keyword evidence="2" id="KW-0067">ATP-binding</keyword>
<name>A0A9D1CYB0_9FIRM</name>
<dbReference type="EMBL" id="DVFZ01000128">
    <property type="protein sequence ID" value="HIQ84139.1"/>
    <property type="molecule type" value="Genomic_DNA"/>
</dbReference>
<dbReference type="InterPro" id="IPR027417">
    <property type="entry name" value="P-loop_NTPase"/>
</dbReference>
<dbReference type="NCBIfam" id="NF045971">
    <property type="entry name" value="conju_CD1110"/>
    <property type="match status" value="1"/>
</dbReference>
<gene>
    <name evidence="2" type="ORF">IAA52_13700</name>
</gene>
<dbReference type="InterPro" id="IPR051162">
    <property type="entry name" value="T4SS_component"/>
</dbReference>
<reference evidence="2" key="1">
    <citation type="submission" date="2020-10" db="EMBL/GenBank/DDBJ databases">
        <authorList>
            <person name="Gilroy R."/>
        </authorList>
    </citation>
    <scope>NUCLEOTIDE SEQUENCE</scope>
    <source>
        <strain evidence="2">ChiSjej6B24-2974</strain>
    </source>
</reference>
<dbReference type="GO" id="GO:0005524">
    <property type="term" value="F:ATP binding"/>
    <property type="evidence" value="ECO:0007669"/>
    <property type="project" value="UniProtKB-KW"/>
</dbReference>
<dbReference type="Proteomes" id="UP000824260">
    <property type="component" value="Unassembled WGS sequence"/>
</dbReference>
<evidence type="ECO:0000313" key="3">
    <source>
        <dbReference type="Proteomes" id="UP000824260"/>
    </source>
</evidence>
<dbReference type="AlphaFoldDB" id="A0A9D1CYB0"/>
<proteinExistence type="predicted"/>